<dbReference type="PANTHER" id="PTHR46910:SF38">
    <property type="entry name" value="ZN(2)-C6 FUNGAL-TYPE DOMAIN-CONTAINING PROTEIN"/>
    <property type="match status" value="1"/>
</dbReference>
<dbReference type="PANTHER" id="PTHR46910">
    <property type="entry name" value="TRANSCRIPTION FACTOR PDR1"/>
    <property type="match status" value="1"/>
</dbReference>
<keyword evidence="5" id="KW-1185">Reference proteome</keyword>
<name>A0AAW0ALN3_9AGAR</name>
<dbReference type="Proteomes" id="UP001362999">
    <property type="component" value="Unassembled WGS sequence"/>
</dbReference>
<reference evidence="4 5" key="1">
    <citation type="journal article" date="2024" name="J Genomics">
        <title>Draft genome sequencing and assembly of Favolaschia claudopus CIRM-BRFM 2984 isolated from oak limbs.</title>
        <authorList>
            <person name="Navarro D."/>
            <person name="Drula E."/>
            <person name="Chaduli D."/>
            <person name="Cazenave R."/>
            <person name="Ahrendt S."/>
            <person name="Wang J."/>
            <person name="Lipzen A."/>
            <person name="Daum C."/>
            <person name="Barry K."/>
            <person name="Grigoriev I.V."/>
            <person name="Favel A."/>
            <person name="Rosso M.N."/>
            <person name="Martin F."/>
        </authorList>
    </citation>
    <scope>NUCLEOTIDE SEQUENCE [LARGE SCALE GENOMIC DNA]</scope>
    <source>
        <strain evidence="4 5">CIRM-BRFM 2984</strain>
    </source>
</reference>
<evidence type="ECO:0000256" key="1">
    <source>
        <dbReference type="ARBA" id="ARBA00023242"/>
    </source>
</evidence>
<dbReference type="InterPro" id="IPR050987">
    <property type="entry name" value="AtrR-like"/>
</dbReference>
<evidence type="ECO:0000256" key="2">
    <source>
        <dbReference type="SAM" id="MobiDB-lite"/>
    </source>
</evidence>
<keyword evidence="1" id="KW-0539">Nucleus</keyword>
<proteinExistence type="predicted"/>
<sequence>MSSAQKYVFVSSFCFRCQGRCIFCGLAACNGSGKSGEKCTSCFDFKLDCTYFEGSVKRRLPKDYLDLQAELQRSQALVRQLREELAAAQLPPPPQAAPAPTSLKTAGDNLKPQEIDIPIATMRMMQVKLRSLTSPPAPPHKDDLHDVELARKFQNMSLCPRLGSFFGRSSQAVIVNAALEFMPNEEAVLGPKSTSESAIQRDRARFERTRFNLRPQYWKWNRPGVTTPSVLGLDFPHPALMSECIELYFLRLNIFLPLLHRPTFERAVADGLHLRDGGFAATLSLVCAIGSRWSTDPTLAEQGLDCGWKWFDQVQLAGKRLLGQANLYDLQTYVLATEFLKGSAPPQTWWTLVGVGLRVAQDLGVHRRKAAVETPSAERELQKRALWILVYLDRMASCVLGRTSSVHLSDFDVELPLAVDDEYWEDPTHPFQQPADKPSQLTFFNTLMTLNHRLGFSLGILYSLKTTRAAMAITDEWEAQIIAELDSSLNDWRDQIPEHLRWDPDHKDPVFFEQSATLYGAFAHVQIVIHRSFIPMLHTGPALLPSLEICTTAARSCANICEVQSRRGNFPRPLNVHAVFTAALMLLLNILGSKRSGKQDAMMRELMNVFKCTEALRAMEGRWQSGGMLRDILETLALLANLPLPIRRTPLATSPSLPEADGPPLDPQTPNAAYHSFQSESFEGYSLGAELFDTSDLQCHAPNTQYHNGYGDTYVDPAQGTYALEGIPMMSMDTLATWMDAPTGLRVEDWGSYFATISESFGMYDPNTVPT</sequence>
<feature type="domain" description="Xylanolytic transcriptional activator regulatory" evidence="3">
    <location>
        <begin position="349"/>
        <end position="422"/>
    </location>
</feature>
<accession>A0AAW0ALN3</accession>
<evidence type="ECO:0000313" key="5">
    <source>
        <dbReference type="Proteomes" id="UP001362999"/>
    </source>
</evidence>
<dbReference type="GO" id="GO:0008270">
    <property type="term" value="F:zinc ion binding"/>
    <property type="evidence" value="ECO:0007669"/>
    <property type="project" value="InterPro"/>
</dbReference>
<dbReference type="CDD" id="cd12148">
    <property type="entry name" value="fungal_TF_MHR"/>
    <property type="match status" value="1"/>
</dbReference>
<evidence type="ECO:0000259" key="3">
    <source>
        <dbReference type="SMART" id="SM00906"/>
    </source>
</evidence>
<gene>
    <name evidence="4" type="ORF">R3P38DRAFT_1454933</name>
</gene>
<feature type="region of interest" description="Disordered" evidence="2">
    <location>
        <begin position="652"/>
        <end position="673"/>
    </location>
</feature>
<dbReference type="Pfam" id="PF04082">
    <property type="entry name" value="Fungal_trans"/>
    <property type="match status" value="1"/>
</dbReference>
<dbReference type="GO" id="GO:0006351">
    <property type="term" value="P:DNA-templated transcription"/>
    <property type="evidence" value="ECO:0007669"/>
    <property type="project" value="InterPro"/>
</dbReference>
<dbReference type="InterPro" id="IPR007219">
    <property type="entry name" value="XnlR_reg_dom"/>
</dbReference>
<evidence type="ECO:0000313" key="4">
    <source>
        <dbReference type="EMBL" id="KAK7013955.1"/>
    </source>
</evidence>
<organism evidence="4 5">
    <name type="scientific">Favolaschia claudopus</name>
    <dbReference type="NCBI Taxonomy" id="2862362"/>
    <lineage>
        <taxon>Eukaryota</taxon>
        <taxon>Fungi</taxon>
        <taxon>Dikarya</taxon>
        <taxon>Basidiomycota</taxon>
        <taxon>Agaricomycotina</taxon>
        <taxon>Agaricomycetes</taxon>
        <taxon>Agaricomycetidae</taxon>
        <taxon>Agaricales</taxon>
        <taxon>Marasmiineae</taxon>
        <taxon>Mycenaceae</taxon>
        <taxon>Favolaschia</taxon>
    </lineage>
</organism>
<dbReference type="GO" id="GO:0003677">
    <property type="term" value="F:DNA binding"/>
    <property type="evidence" value="ECO:0007669"/>
    <property type="project" value="InterPro"/>
</dbReference>
<feature type="region of interest" description="Disordered" evidence="2">
    <location>
        <begin position="88"/>
        <end position="110"/>
    </location>
</feature>
<dbReference type="EMBL" id="JAWWNJ010000058">
    <property type="protein sequence ID" value="KAK7013955.1"/>
    <property type="molecule type" value="Genomic_DNA"/>
</dbReference>
<dbReference type="AlphaFoldDB" id="A0AAW0ALN3"/>
<comment type="caution">
    <text evidence="4">The sequence shown here is derived from an EMBL/GenBank/DDBJ whole genome shotgun (WGS) entry which is preliminary data.</text>
</comment>
<protein>
    <submittedName>
        <fullName evidence="4">Zn(2)-C6 fungal-type domain-containing protein</fullName>
    </submittedName>
</protein>
<dbReference type="GO" id="GO:0003700">
    <property type="term" value="F:DNA-binding transcription factor activity"/>
    <property type="evidence" value="ECO:0007669"/>
    <property type="project" value="InterPro"/>
</dbReference>
<dbReference type="SMART" id="SM00906">
    <property type="entry name" value="Fungal_trans"/>
    <property type="match status" value="1"/>
</dbReference>